<dbReference type="AlphaFoldDB" id="A0A7K1U2U7"/>
<dbReference type="Proteomes" id="UP000461730">
    <property type="component" value="Unassembled WGS sequence"/>
</dbReference>
<dbReference type="PANTHER" id="PTHR46825:SF9">
    <property type="entry name" value="BETA-LACTAMASE-RELATED DOMAIN-CONTAINING PROTEIN"/>
    <property type="match status" value="1"/>
</dbReference>
<feature type="domain" description="Beta-lactamase-related" evidence="1">
    <location>
        <begin position="43"/>
        <end position="345"/>
    </location>
</feature>
<dbReference type="RefSeq" id="WP_157306105.1">
    <property type="nucleotide sequence ID" value="NZ_WRXN01000003.1"/>
</dbReference>
<comment type="caution">
    <text evidence="2">The sequence shown here is derived from an EMBL/GenBank/DDBJ whole genome shotgun (WGS) entry which is preliminary data.</text>
</comment>
<dbReference type="PANTHER" id="PTHR46825">
    <property type="entry name" value="D-ALANYL-D-ALANINE-CARBOXYPEPTIDASE/ENDOPEPTIDASE AMPH"/>
    <property type="match status" value="1"/>
</dbReference>
<dbReference type="InterPro" id="IPR012338">
    <property type="entry name" value="Beta-lactam/transpept-like"/>
</dbReference>
<gene>
    <name evidence="2" type="ORF">GO493_10510</name>
</gene>
<keyword evidence="3" id="KW-1185">Reference proteome</keyword>
<protein>
    <submittedName>
        <fullName evidence="2">Serine hydrolase</fullName>
    </submittedName>
</protein>
<proteinExistence type="predicted"/>
<dbReference type="Gene3D" id="3.40.710.10">
    <property type="entry name" value="DD-peptidase/beta-lactamase superfamily"/>
    <property type="match status" value="1"/>
</dbReference>
<dbReference type="InterPro" id="IPR001466">
    <property type="entry name" value="Beta-lactam-related"/>
</dbReference>
<evidence type="ECO:0000259" key="1">
    <source>
        <dbReference type="Pfam" id="PF00144"/>
    </source>
</evidence>
<dbReference type="GO" id="GO:0016787">
    <property type="term" value="F:hydrolase activity"/>
    <property type="evidence" value="ECO:0007669"/>
    <property type="project" value="UniProtKB-KW"/>
</dbReference>
<name>A0A7K1U2U7_9BACT</name>
<dbReference type="EMBL" id="WRXN01000003">
    <property type="protein sequence ID" value="MVT08694.1"/>
    <property type="molecule type" value="Genomic_DNA"/>
</dbReference>
<evidence type="ECO:0000313" key="2">
    <source>
        <dbReference type="EMBL" id="MVT08694.1"/>
    </source>
</evidence>
<keyword evidence="2" id="KW-0378">Hydrolase</keyword>
<sequence>MCKPLFPLLIAVITLTAAYGQKREEPLETRIDLLVENQLPSIAPGSVVLIAKRGEIIYRKAFGKTNQLLNVPMQPEMLFRIGAITQQFTAVAVLQLVEQGRIHLQDSIQQYIKDFPVKDHTITIEHLLSQTSGIRSFYEFSNPAKEKPVYKPAELVEYFRDEPLEFKPGTKFNYSVSNYCLLGYIIEQVTGMSYADYIQQQILDKASLTNTHYIDPEKIVPNKAGPYSRFNKRLQNAVLEDVTTLYAAGGLLSNADDLFKWHQALYAGTLLKQDALYKAFTPYILADGATSTYGYGWYLKALKDSWTIESSGSTDGYQCDMLYVPEEDLFIATMFNCYEQDMDWEVLTNDIARAVIGKPSENLNLTEDELQKYVGVYEYDKENQIVINMEYGELFVRATNPDAHLPRAKLYLETREKLYIKEAPLKLVIYKQDERTKLVTYKNRRKDLEWIKVR</sequence>
<dbReference type="Pfam" id="PF00144">
    <property type="entry name" value="Beta-lactamase"/>
    <property type="match status" value="1"/>
</dbReference>
<dbReference type="SUPFAM" id="SSF56601">
    <property type="entry name" value="beta-lactamase/transpeptidase-like"/>
    <property type="match status" value="1"/>
</dbReference>
<accession>A0A7K1U2U7</accession>
<reference evidence="2 3" key="1">
    <citation type="submission" date="2019-12" db="EMBL/GenBank/DDBJ databases">
        <title>Chitinophaga sp. strain ysch24 (GDMCC 1.1355), whole genome shotgun sequence.</title>
        <authorList>
            <person name="Zhang X."/>
        </authorList>
    </citation>
    <scope>NUCLEOTIDE SEQUENCE [LARGE SCALE GENOMIC DNA]</scope>
    <source>
        <strain evidence="3">ysch24</strain>
    </source>
</reference>
<organism evidence="2 3">
    <name type="scientific">Chitinophaga tropicalis</name>
    <dbReference type="NCBI Taxonomy" id="2683588"/>
    <lineage>
        <taxon>Bacteria</taxon>
        <taxon>Pseudomonadati</taxon>
        <taxon>Bacteroidota</taxon>
        <taxon>Chitinophagia</taxon>
        <taxon>Chitinophagales</taxon>
        <taxon>Chitinophagaceae</taxon>
        <taxon>Chitinophaga</taxon>
    </lineage>
</organism>
<dbReference type="InterPro" id="IPR050491">
    <property type="entry name" value="AmpC-like"/>
</dbReference>
<evidence type="ECO:0000313" key="3">
    <source>
        <dbReference type="Proteomes" id="UP000461730"/>
    </source>
</evidence>